<dbReference type="Proteomes" id="UP000682733">
    <property type="component" value="Unassembled WGS sequence"/>
</dbReference>
<sequence length="16" mass="1533">MVRASISAAAIDVGAT</sequence>
<comment type="caution">
    <text evidence="1">The sequence shown here is derived from an EMBL/GenBank/DDBJ whole genome shotgun (WGS) entry which is preliminary data.</text>
</comment>
<dbReference type="AlphaFoldDB" id="A0A8S2XFC0"/>
<reference evidence="1" key="1">
    <citation type="submission" date="2021-02" db="EMBL/GenBank/DDBJ databases">
        <authorList>
            <person name="Nowell W R."/>
        </authorList>
    </citation>
    <scope>NUCLEOTIDE SEQUENCE</scope>
</reference>
<feature type="non-terminal residue" evidence="1">
    <location>
        <position position="16"/>
    </location>
</feature>
<organism evidence="1 2">
    <name type="scientific">Didymodactylos carnosus</name>
    <dbReference type="NCBI Taxonomy" id="1234261"/>
    <lineage>
        <taxon>Eukaryota</taxon>
        <taxon>Metazoa</taxon>
        <taxon>Spiralia</taxon>
        <taxon>Gnathifera</taxon>
        <taxon>Rotifera</taxon>
        <taxon>Eurotatoria</taxon>
        <taxon>Bdelloidea</taxon>
        <taxon>Philodinida</taxon>
        <taxon>Philodinidae</taxon>
        <taxon>Didymodactylos</taxon>
    </lineage>
</organism>
<evidence type="ECO:0000313" key="2">
    <source>
        <dbReference type="Proteomes" id="UP000682733"/>
    </source>
</evidence>
<name>A0A8S2XFC0_9BILA</name>
<proteinExistence type="predicted"/>
<dbReference type="EMBL" id="CAJOBA010094123">
    <property type="protein sequence ID" value="CAF4496601.1"/>
    <property type="molecule type" value="Genomic_DNA"/>
</dbReference>
<gene>
    <name evidence="1" type="ORF">TMI583_LOCUS47778</name>
</gene>
<evidence type="ECO:0000313" key="1">
    <source>
        <dbReference type="EMBL" id="CAF4496601.1"/>
    </source>
</evidence>
<accession>A0A8S2XFC0</accession>
<protein>
    <submittedName>
        <fullName evidence="1">Uncharacterized protein</fullName>
    </submittedName>
</protein>